<name>A0A0X1KII7_9EURY</name>
<dbReference type="OrthoDB" id="100795at2157"/>
<gene>
    <name evidence="2" type="ORF">X802_01925</name>
</gene>
<keyword evidence="3" id="KW-1185">Reference proteome</keyword>
<keyword evidence="1" id="KW-0472">Membrane</keyword>
<dbReference type="GeneID" id="27134416"/>
<evidence type="ECO:0000313" key="2">
    <source>
        <dbReference type="EMBL" id="AJC71079.1"/>
    </source>
</evidence>
<accession>A0A0X1KII7</accession>
<keyword evidence="1" id="KW-1133">Transmembrane helix</keyword>
<dbReference type="RefSeq" id="WP_062370501.1">
    <property type="nucleotide sequence ID" value="NZ_CP007140.1"/>
</dbReference>
<dbReference type="AlphaFoldDB" id="A0A0X1KII7"/>
<dbReference type="STRING" id="1432656.X802_01925"/>
<feature type="transmembrane region" description="Helical" evidence="1">
    <location>
        <begin position="34"/>
        <end position="54"/>
    </location>
</feature>
<proteinExistence type="predicted"/>
<organism evidence="2 3">
    <name type="scientific">Thermococcus guaymasensis DSM 11113</name>
    <dbReference type="NCBI Taxonomy" id="1432656"/>
    <lineage>
        <taxon>Archaea</taxon>
        <taxon>Methanobacteriati</taxon>
        <taxon>Methanobacteriota</taxon>
        <taxon>Thermococci</taxon>
        <taxon>Thermococcales</taxon>
        <taxon>Thermococcaceae</taxon>
        <taxon>Thermococcus</taxon>
    </lineage>
</organism>
<dbReference type="EMBL" id="CP007140">
    <property type="protein sequence ID" value="AJC71079.1"/>
    <property type="molecule type" value="Genomic_DNA"/>
</dbReference>
<feature type="transmembrane region" description="Helical" evidence="1">
    <location>
        <begin position="9"/>
        <end position="28"/>
    </location>
</feature>
<dbReference type="PATRIC" id="fig|1432656.3.peg.375"/>
<reference evidence="2 3" key="1">
    <citation type="submission" date="2014-01" db="EMBL/GenBank/DDBJ databases">
        <title>Genome sequencing of Thermococcus guaymasensis.</title>
        <authorList>
            <person name="Zhang X."/>
            <person name="Alvare G."/>
            <person name="Fristensky B."/>
            <person name="Chen L."/>
            <person name="Suen T."/>
            <person name="Chen Q."/>
            <person name="Ma K."/>
        </authorList>
    </citation>
    <scope>NUCLEOTIDE SEQUENCE [LARGE SCALE GENOMIC DNA]</scope>
    <source>
        <strain evidence="2 3">DSM 11113</strain>
    </source>
</reference>
<protein>
    <submittedName>
        <fullName evidence="2">Uncharacterized protein</fullName>
    </submittedName>
</protein>
<feature type="transmembrane region" description="Helical" evidence="1">
    <location>
        <begin position="66"/>
        <end position="99"/>
    </location>
</feature>
<dbReference type="Proteomes" id="UP000062043">
    <property type="component" value="Chromosome"/>
</dbReference>
<evidence type="ECO:0000256" key="1">
    <source>
        <dbReference type="SAM" id="Phobius"/>
    </source>
</evidence>
<sequence>MRFFPRPKAAIVASFLIIALYFVGIGFLSTGHELQVIGAAFIGGLHLLLAWGIYTGRDWGIASGKYLSFIDLIFSILWMMLGVLPQGATLFFLSALILVLLSDPEVEAEVLGRY</sequence>
<evidence type="ECO:0000313" key="3">
    <source>
        <dbReference type="Proteomes" id="UP000062043"/>
    </source>
</evidence>
<dbReference type="KEGG" id="tgy:X802_01925"/>
<keyword evidence="1" id="KW-0812">Transmembrane</keyword>